<dbReference type="PROSITE" id="PS51832">
    <property type="entry name" value="HD_GYP"/>
    <property type="match status" value="1"/>
</dbReference>
<protein>
    <recommendedName>
        <fullName evidence="1">HD-GYP domain-containing protein</fullName>
    </recommendedName>
</protein>
<dbReference type="Proteomes" id="UP000176241">
    <property type="component" value="Unassembled WGS sequence"/>
</dbReference>
<dbReference type="SMART" id="SM00471">
    <property type="entry name" value="HDc"/>
    <property type="match status" value="1"/>
</dbReference>
<proteinExistence type="predicted"/>
<evidence type="ECO:0000313" key="2">
    <source>
        <dbReference type="EMBL" id="OGY45942.1"/>
    </source>
</evidence>
<gene>
    <name evidence="2" type="ORF">A2731_04280</name>
</gene>
<dbReference type="SUPFAM" id="SSF109604">
    <property type="entry name" value="HD-domain/PDEase-like"/>
    <property type="match status" value="1"/>
</dbReference>
<dbReference type="InterPro" id="IPR003607">
    <property type="entry name" value="HD/PDEase_dom"/>
</dbReference>
<dbReference type="Gene3D" id="1.10.3210.10">
    <property type="entry name" value="Hypothetical protein af1432"/>
    <property type="match status" value="1"/>
</dbReference>
<dbReference type="Pfam" id="PF01966">
    <property type="entry name" value="HD"/>
    <property type="match status" value="1"/>
</dbReference>
<comment type="caution">
    <text evidence="2">The sequence shown here is derived from an EMBL/GenBank/DDBJ whole genome shotgun (WGS) entry which is preliminary data.</text>
</comment>
<dbReference type="AlphaFoldDB" id="A0A1G1Y0Z2"/>
<feature type="domain" description="HD-GYP" evidence="1">
    <location>
        <begin position="44"/>
        <end position="255"/>
    </location>
</feature>
<sequence length="255" mass="29818">MREKFNNNLREEITNPEFHEEEIDPYIEDIITNNPDIEGELTQLAQNEHEYENGRVEGTRKHCIDVAELALDISNKFPDLTKASGLLEDEQEQEKARWQRILVTSALLHDVGKNEVPSWIIAKPGKLTEEERAKVNQHVTLSRNIILEQIKDTLGQPGEKEIIAEIVYRHHFRDGYPEQEEVNKHSDPSIERMIQRLTEIVAVIDNFDSMRSFRYYRNPEEDKELLVKFLSRKFKGHDELISYLVNNLIEGGEEQ</sequence>
<dbReference type="PANTHER" id="PTHR43155:SF2">
    <property type="entry name" value="CYCLIC DI-GMP PHOSPHODIESTERASE PA4108"/>
    <property type="match status" value="1"/>
</dbReference>
<dbReference type="EMBL" id="MHIC01000007">
    <property type="protein sequence ID" value="OGY45942.1"/>
    <property type="molecule type" value="Genomic_DNA"/>
</dbReference>
<dbReference type="InterPro" id="IPR006674">
    <property type="entry name" value="HD_domain"/>
</dbReference>
<dbReference type="PANTHER" id="PTHR43155">
    <property type="entry name" value="CYCLIC DI-GMP PHOSPHODIESTERASE PA4108-RELATED"/>
    <property type="match status" value="1"/>
</dbReference>
<dbReference type="STRING" id="1797533.A2731_04280"/>
<reference evidence="2 3" key="1">
    <citation type="journal article" date="2016" name="Nat. Commun.">
        <title>Thousands of microbial genomes shed light on interconnected biogeochemical processes in an aquifer system.</title>
        <authorList>
            <person name="Anantharaman K."/>
            <person name="Brown C.T."/>
            <person name="Hug L.A."/>
            <person name="Sharon I."/>
            <person name="Castelle C.J."/>
            <person name="Probst A.J."/>
            <person name="Thomas B.C."/>
            <person name="Singh A."/>
            <person name="Wilkins M.J."/>
            <person name="Karaoz U."/>
            <person name="Brodie E.L."/>
            <person name="Williams K.H."/>
            <person name="Hubbard S.S."/>
            <person name="Banfield J.F."/>
        </authorList>
    </citation>
    <scope>NUCLEOTIDE SEQUENCE [LARGE SCALE GENOMIC DNA]</scope>
</reference>
<evidence type="ECO:0000259" key="1">
    <source>
        <dbReference type="PROSITE" id="PS51832"/>
    </source>
</evidence>
<dbReference type="InterPro" id="IPR037522">
    <property type="entry name" value="HD_GYP_dom"/>
</dbReference>
<name>A0A1G1Y0Z2_9BACT</name>
<organism evidence="2 3">
    <name type="scientific">Candidatus Buchananbacteria bacterium RIFCSPHIGHO2_01_FULL_39_8</name>
    <dbReference type="NCBI Taxonomy" id="1797533"/>
    <lineage>
        <taxon>Bacteria</taxon>
        <taxon>Candidatus Buchananiibacteriota</taxon>
    </lineage>
</organism>
<accession>A0A1G1Y0Z2</accession>
<evidence type="ECO:0000313" key="3">
    <source>
        <dbReference type="Proteomes" id="UP000176241"/>
    </source>
</evidence>
<dbReference type="CDD" id="cd00077">
    <property type="entry name" value="HDc"/>
    <property type="match status" value="1"/>
</dbReference>